<feature type="compositionally biased region" description="Gly residues" evidence="1">
    <location>
        <begin position="144"/>
        <end position="154"/>
    </location>
</feature>
<dbReference type="AlphaFoldDB" id="A0AAD3HLK7"/>
<keyword evidence="3" id="KW-1185">Reference proteome</keyword>
<dbReference type="EMBL" id="BMAR01000008">
    <property type="protein sequence ID" value="GFR44825.1"/>
    <property type="molecule type" value="Genomic_DNA"/>
</dbReference>
<dbReference type="PANTHER" id="PTHR42927:SF1">
    <property type="entry name" value="HELICASE SUPERFAMILY 1 AND 2 DOMAIN-CONTAINING PROTEIN"/>
    <property type="match status" value="1"/>
</dbReference>
<evidence type="ECO:0008006" key="4">
    <source>
        <dbReference type="Google" id="ProtNLM"/>
    </source>
</evidence>
<protein>
    <recommendedName>
        <fullName evidence="4">Helicase ATP-binding domain-containing protein</fullName>
    </recommendedName>
</protein>
<proteinExistence type="predicted"/>
<gene>
    <name evidence="2" type="ORF">Agub_g6164</name>
</gene>
<accession>A0AAD3HLK7</accession>
<evidence type="ECO:0000256" key="1">
    <source>
        <dbReference type="SAM" id="MobiDB-lite"/>
    </source>
</evidence>
<name>A0AAD3HLK7_9CHLO</name>
<feature type="region of interest" description="Disordered" evidence="1">
    <location>
        <begin position="81"/>
        <end position="183"/>
    </location>
</feature>
<sequence>AVIADEAHRHHGNGTTEQIQQILAGLLLGGGAGGGGGRRHVRGVQPRQQPRGLTFFGFTATPSPKALQLFGVATEVPADPWVDETSGVSGQHGSGSGGRQHAGPHRRHRLTTDSDQQAREQQQQQRQRQQEERQEDLLEALMFAGGGGGAGGSSGREASRRKRSDNSGGHDNNSDGAKAPRRESSTALLYTPFHCYSMRSAVRDGFVLDVLRCYSCVMPRLRIAGVGTAGAAAEGASLDGVAPHPGNTAGAADATGAGAGVAAPAPAAPASIAEEGVLVEAASNSRQVVERKAAYILQRFTAQWRRAAAAGFPCLRGMLVARSRQHVVWYVQPPCSHRLLHLLGCPGPNPHPHMVEPPPAEC</sequence>
<evidence type="ECO:0000313" key="3">
    <source>
        <dbReference type="Proteomes" id="UP001054857"/>
    </source>
</evidence>
<dbReference type="Proteomes" id="UP001054857">
    <property type="component" value="Unassembled WGS sequence"/>
</dbReference>
<comment type="caution">
    <text evidence="2">The sequence shown here is derived from an EMBL/GenBank/DDBJ whole genome shotgun (WGS) entry which is preliminary data.</text>
</comment>
<feature type="non-terminal residue" evidence="2">
    <location>
        <position position="362"/>
    </location>
</feature>
<dbReference type="PANTHER" id="PTHR42927">
    <property type="entry name" value="HELICASE SUPERFAMILY 1 AND 2 DOMAIN-CONTAINING PROTEIN"/>
    <property type="match status" value="1"/>
</dbReference>
<feature type="compositionally biased region" description="Gly residues" evidence="1">
    <location>
        <begin position="90"/>
        <end position="100"/>
    </location>
</feature>
<organism evidence="2 3">
    <name type="scientific">Astrephomene gubernaculifera</name>
    <dbReference type="NCBI Taxonomy" id="47775"/>
    <lineage>
        <taxon>Eukaryota</taxon>
        <taxon>Viridiplantae</taxon>
        <taxon>Chlorophyta</taxon>
        <taxon>core chlorophytes</taxon>
        <taxon>Chlorophyceae</taxon>
        <taxon>CS clade</taxon>
        <taxon>Chlamydomonadales</taxon>
        <taxon>Astrephomenaceae</taxon>
        <taxon>Astrephomene</taxon>
    </lineage>
</organism>
<feature type="compositionally biased region" description="Polar residues" evidence="1">
    <location>
        <begin position="166"/>
        <end position="175"/>
    </location>
</feature>
<reference evidence="2 3" key="1">
    <citation type="journal article" date="2021" name="Sci. Rep.">
        <title>Genome sequencing of the multicellular alga Astrephomene provides insights into convergent evolution of germ-soma differentiation.</title>
        <authorList>
            <person name="Yamashita S."/>
            <person name="Yamamoto K."/>
            <person name="Matsuzaki R."/>
            <person name="Suzuki S."/>
            <person name="Yamaguchi H."/>
            <person name="Hirooka S."/>
            <person name="Minakuchi Y."/>
            <person name="Miyagishima S."/>
            <person name="Kawachi M."/>
            <person name="Toyoda A."/>
            <person name="Nozaki H."/>
        </authorList>
    </citation>
    <scope>NUCLEOTIDE SEQUENCE [LARGE SCALE GENOMIC DNA]</scope>
    <source>
        <strain evidence="2 3">NIES-4017</strain>
    </source>
</reference>
<evidence type="ECO:0000313" key="2">
    <source>
        <dbReference type="EMBL" id="GFR44825.1"/>
    </source>
</evidence>